<dbReference type="InterPro" id="IPR011006">
    <property type="entry name" value="CheY-like_superfamily"/>
</dbReference>
<proteinExistence type="predicted"/>
<protein>
    <submittedName>
        <fullName evidence="5">LuxR family transcriptional regulator</fullName>
    </submittedName>
</protein>
<evidence type="ECO:0000256" key="2">
    <source>
        <dbReference type="PROSITE-ProRule" id="PRU00169"/>
    </source>
</evidence>
<dbReference type="PRINTS" id="PR00038">
    <property type="entry name" value="HTHLUXR"/>
</dbReference>
<sequence length="201" mass="21929">MQVMLAIEKGATNGHPLDDVLRKQDERIQVETIADRVLERLQVNDKPDVLLLDFRFPGLSGLEGIRTVLKYLGDRPLGVLVDRTASIHTGNAFVAGASGVLPLDLTAEAFDAAVTLLLSGFSFAIINQKQACDRLKAISTLSDREIQVLKGICNGLQNKEIGHAFDIQEVTVKMHVRAIIQKLGARNRTHAAMLARDLGVV</sequence>
<dbReference type="InterPro" id="IPR016032">
    <property type="entry name" value="Sig_transdc_resp-reg_C-effctor"/>
</dbReference>
<dbReference type="InterPro" id="IPR000792">
    <property type="entry name" value="Tscrpt_reg_LuxR_C"/>
</dbReference>
<keyword evidence="2" id="KW-0597">Phosphoprotein</keyword>
<comment type="caution">
    <text evidence="5">The sequence shown here is derived from an EMBL/GenBank/DDBJ whole genome shotgun (WGS) entry which is preliminary data.</text>
</comment>
<dbReference type="Pfam" id="PF00196">
    <property type="entry name" value="GerE"/>
    <property type="match status" value="1"/>
</dbReference>
<keyword evidence="1" id="KW-0238">DNA-binding</keyword>
<dbReference type="SUPFAM" id="SSF46894">
    <property type="entry name" value="C-terminal effector domain of the bipartite response regulators"/>
    <property type="match status" value="1"/>
</dbReference>
<dbReference type="EMBL" id="BMGI01000002">
    <property type="protein sequence ID" value="GGD29908.1"/>
    <property type="molecule type" value="Genomic_DNA"/>
</dbReference>
<dbReference type="PANTHER" id="PTHR45566">
    <property type="entry name" value="HTH-TYPE TRANSCRIPTIONAL REGULATOR YHJB-RELATED"/>
    <property type="match status" value="1"/>
</dbReference>
<dbReference type="PROSITE" id="PS50110">
    <property type="entry name" value="RESPONSE_REGULATORY"/>
    <property type="match status" value="1"/>
</dbReference>
<dbReference type="Gene3D" id="1.10.10.10">
    <property type="entry name" value="Winged helix-like DNA-binding domain superfamily/Winged helix DNA-binding domain"/>
    <property type="match status" value="1"/>
</dbReference>
<reference evidence="6" key="1">
    <citation type="journal article" date="2019" name="Int. J. Syst. Evol. Microbiol.">
        <title>The Global Catalogue of Microorganisms (GCM) 10K type strain sequencing project: providing services to taxonomists for standard genome sequencing and annotation.</title>
        <authorList>
            <consortium name="The Broad Institute Genomics Platform"/>
            <consortium name="The Broad Institute Genome Sequencing Center for Infectious Disease"/>
            <person name="Wu L."/>
            <person name="Ma J."/>
        </authorList>
    </citation>
    <scope>NUCLEOTIDE SEQUENCE [LARGE SCALE GENOMIC DNA]</scope>
    <source>
        <strain evidence="6">CGMCC 1.12922</strain>
    </source>
</reference>
<organism evidence="5 6">
    <name type="scientific">Sinisalibacter lacisalsi</name>
    <dbReference type="NCBI Taxonomy" id="1526570"/>
    <lineage>
        <taxon>Bacteria</taxon>
        <taxon>Pseudomonadati</taxon>
        <taxon>Pseudomonadota</taxon>
        <taxon>Alphaproteobacteria</taxon>
        <taxon>Rhodobacterales</taxon>
        <taxon>Roseobacteraceae</taxon>
        <taxon>Sinisalibacter</taxon>
    </lineage>
</organism>
<accession>A0ABQ1QLT3</accession>
<evidence type="ECO:0000259" key="3">
    <source>
        <dbReference type="PROSITE" id="PS50043"/>
    </source>
</evidence>
<feature type="modified residue" description="4-aspartylphosphate" evidence="2">
    <location>
        <position position="53"/>
    </location>
</feature>
<evidence type="ECO:0000313" key="5">
    <source>
        <dbReference type="EMBL" id="GGD29908.1"/>
    </source>
</evidence>
<dbReference type="Proteomes" id="UP000617355">
    <property type="component" value="Unassembled WGS sequence"/>
</dbReference>
<keyword evidence="6" id="KW-1185">Reference proteome</keyword>
<dbReference type="CDD" id="cd06170">
    <property type="entry name" value="LuxR_C_like"/>
    <property type="match status" value="1"/>
</dbReference>
<name>A0ABQ1QLT3_9RHOB</name>
<evidence type="ECO:0000259" key="4">
    <source>
        <dbReference type="PROSITE" id="PS50110"/>
    </source>
</evidence>
<gene>
    <name evidence="5" type="primary">flcA</name>
    <name evidence="5" type="ORF">GCM10011358_12430</name>
</gene>
<feature type="domain" description="Response regulatory" evidence="4">
    <location>
        <begin position="3"/>
        <end position="118"/>
    </location>
</feature>
<dbReference type="RefSeq" id="WP_188526784.1">
    <property type="nucleotide sequence ID" value="NZ_BMGI01000002.1"/>
</dbReference>
<dbReference type="PANTHER" id="PTHR45566:SF2">
    <property type="entry name" value="NARL SUBFAMILY"/>
    <property type="match status" value="1"/>
</dbReference>
<dbReference type="SUPFAM" id="SSF52172">
    <property type="entry name" value="CheY-like"/>
    <property type="match status" value="1"/>
</dbReference>
<dbReference type="PROSITE" id="PS50043">
    <property type="entry name" value="HTH_LUXR_2"/>
    <property type="match status" value="1"/>
</dbReference>
<dbReference type="InterPro" id="IPR051015">
    <property type="entry name" value="EvgA-like"/>
</dbReference>
<evidence type="ECO:0000256" key="1">
    <source>
        <dbReference type="ARBA" id="ARBA00023125"/>
    </source>
</evidence>
<dbReference type="PROSITE" id="PS00622">
    <property type="entry name" value="HTH_LUXR_1"/>
    <property type="match status" value="1"/>
</dbReference>
<dbReference type="Gene3D" id="3.40.50.2300">
    <property type="match status" value="1"/>
</dbReference>
<feature type="domain" description="HTH luxR-type" evidence="3">
    <location>
        <begin position="134"/>
        <end position="199"/>
    </location>
</feature>
<dbReference type="InterPro" id="IPR001789">
    <property type="entry name" value="Sig_transdc_resp-reg_receiver"/>
</dbReference>
<dbReference type="InterPro" id="IPR036388">
    <property type="entry name" value="WH-like_DNA-bd_sf"/>
</dbReference>
<dbReference type="SMART" id="SM00421">
    <property type="entry name" value="HTH_LUXR"/>
    <property type="match status" value="1"/>
</dbReference>
<evidence type="ECO:0000313" key="6">
    <source>
        <dbReference type="Proteomes" id="UP000617355"/>
    </source>
</evidence>